<dbReference type="Pfam" id="PF00698">
    <property type="entry name" value="Acyl_transf_1"/>
    <property type="match status" value="1"/>
</dbReference>
<keyword evidence="4 6" id="KW-0012">Acyltransferase</keyword>
<dbReference type="InterPro" id="IPR004410">
    <property type="entry name" value="Malonyl_CoA-ACP_transAc_FabD"/>
</dbReference>
<dbReference type="SUPFAM" id="SSF52151">
    <property type="entry name" value="FabD/lysophospholipase-like"/>
    <property type="match status" value="1"/>
</dbReference>
<dbReference type="RefSeq" id="WP_021756624.1">
    <property type="nucleotide sequence ID" value="NZ_JAZQLO010000009.1"/>
</dbReference>
<evidence type="ECO:0000256" key="1">
    <source>
        <dbReference type="ARBA" id="ARBA00013258"/>
    </source>
</evidence>
<evidence type="ECO:0000256" key="7">
    <source>
        <dbReference type="PIRSR" id="PIRSR000446-1"/>
    </source>
</evidence>
<dbReference type="EC" id="2.3.1.39" evidence="1 6"/>
<dbReference type="InterPro" id="IPR001227">
    <property type="entry name" value="Ac_transferase_dom_sf"/>
</dbReference>
<evidence type="ECO:0000256" key="3">
    <source>
        <dbReference type="ARBA" id="ARBA00022679"/>
    </source>
</evidence>
<dbReference type="InterPro" id="IPR014043">
    <property type="entry name" value="Acyl_transferase_dom"/>
</dbReference>
<proteinExistence type="inferred from homology"/>
<comment type="similarity">
    <text evidence="6">Belongs to the fabD family.</text>
</comment>
<dbReference type="PANTHER" id="PTHR42681">
    <property type="entry name" value="MALONYL-COA-ACYL CARRIER PROTEIN TRANSACYLASE, MITOCHONDRIAL"/>
    <property type="match status" value="1"/>
</dbReference>
<feature type="active site" evidence="7">
    <location>
        <position position="90"/>
    </location>
</feature>
<organism evidence="9 10">
    <name type="scientific">Chlamydia pecorum</name>
    <dbReference type="NCBI Taxonomy" id="85991"/>
    <lineage>
        <taxon>Bacteria</taxon>
        <taxon>Pseudomonadati</taxon>
        <taxon>Chlamydiota</taxon>
        <taxon>Chlamydiia</taxon>
        <taxon>Chlamydiales</taxon>
        <taxon>Chlamydiaceae</taxon>
        <taxon>Chlamydia/Chlamydophila group</taxon>
        <taxon>Chlamydia</taxon>
    </lineage>
</organism>
<dbReference type="Gene3D" id="3.30.70.250">
    <property type="entry name" value="Malonyl-CoA ACP transacylase, ACP-binding"/>
    <property type="match status" value="1"/>
</dbReference>
<dbReference type="NCBIfam" id="TIGR00128">
    <property type="entry name" value="fabD"/>
    <property type="match status" value="1"/>
</dbReference>
<evidence type="ECO:0000256" key="2">
    <source>
        <dbReference type="ARBA" id="ARBA00018953"/>
    </source>
</evidence>
<dbReference type="EMBL" id="LFRH01000003">
    <property type="protein sequence ID" value="KTF28701.1"/>
    <property type="molecule type" value="Genomic_DNA"/>
</dbReference>
<dbReference type="PANTHER" id="PTHR42681:SF1">
    <property type="entry name" value="MALONYL-COA-ACYL CARRIER PROTEIN TRANSACYLASE, MITOCHONDRIAL"/>
    <property type="match status" value="1"/>
</dbReference>
<dbReference type="InterPro" id="IPR024925">
    <property type="entry name" value="Malonyl_CoA-ACP_transAc"/>
</dbReference>
<dbReference type="InterPro" id="IPR016035">
    <property type="entry name" value="Acyl_Trfase/lysoPLipase"/>
</dbReference>
<dbReference type="PIRSF" id="PIRSF000446">
    <property type="entry name" value="Mct"/>
    <property type="match status" value="1"/>
</dbReference>
<protein>
    <recommendedName>
        <fullName evidence="2 6">Malonyl CoA-acyl carrier protein transacylase</fullName>
        <ecNumber evidence="1 6">2.3.1.39</ecNumber>
    </recommendedName>
</protein>
<comment type="catalytic activity">
    <reaction evidence="5 6">
        <text>holo-[ACP] + malonyl-CoA = malonyl-[ACP] + CoA</text>
        <dbReference type="Rhea" id="RHEA:41792"/>
        <dbReference type="Rhea" id="RHEA-COMP:9623"/>
        <dbReference type="Rhea" id="RHEA-COMP:9685"/>
        <dbReference type="ChEBI" id="CHEBI:57287"/>
        <dbReference type="ChEBI" id="CHEBI:57384"/>
        <dbReference type="ChEBI" id="CHEBI:64479"/>
        <dbReference type="ChEBI" id="CHEBI:78449"/>
        <dbReference type="EC" id="2.3.1.39"/>
    </reaction>
</comment>
<evidence type="ECO:0000313" key="9">
    <source>
        <dbReference type="EMBL" id="KTF28701.1"/>
    </source>
</evidence>
<evidence type="ECO:0000259" key="8">
    <source>
        <dbReference type="SMART" id="SM00827"/>
    </source>
</evidence>
<dbReference type="GO" id="GO:0005829">
    <property type="term" value="C:cytosol"/>
    <property type="evidence" value="ECO:0007669"/>
    <property type="project" value="TreeGrafter"/>
</dbReference>
<dbReference type="SUPFAM" id="SSF55048">
    <property type="entry name" value="Probable ACP-binding domain of malonyl-CoA ACP transacylase"/>
    <property type="match status" value="1"/>
</dbReference>
<gene>
    <name evidence="9" type="primary">fabD</name>
    <name evidence="9" type="ORF">cpL1_0736</name>
</gene>
<dbReference type="Proteomes" id="UP000054301">
    <property type="component" value="Unassembled WGS sequence"/>
</dbReference>
<dbReference type="SMART" id="SM00827">
    <property type="entry name" value="PKS_AT"/>
    <property type="match status" value="1"/>
</dbReference>
<evidence type="ECO:0000256" key="5">
    <source>
        <dbReference type="ARBA" id="ARBA00048462"/>
    </source>
</evidence>
<comment type="caution">
    <text evidence="9">The sequence shown here is derived from an EMBL/GenBank/DDBJ whole genome shotgun (WGS) entry which is preliminary data.</text>
</comment>
<dbReference type="AlphaFoldDB" id="A0AA40PQ74"/>
<feature type="active site" evidence="7">
    <location>
        <position position="197"/>
    </location>
</feature>
<dbReference type="Gene3D" id="3.40.366.10">
    <property type="entry name" value="Malonyl-Coenzyme A Acyl Carrier Protein, domain 2"/>
    <property type="match status" value="1"/>
</dbReference>
<evidence type="ECO:0000256" key="6">
    <source>
        <dbReference type="PIRNR" id="PIRNR000446"/>
    </source>
</evidence>
<name>A0AA40PQ74_9CHLA</name>
<evidence type="ECO:0000313" key="10">
    <source>
        <dbReference type="Proteomes" id="UP000054301"/>
    </source>
</evidence>
<sequence length="305" mass="32929">MTRYAFLFPGQGSQYVGMGKDLAEFYPIVSDLFSTADHALGFSLSSLMFNGPEDVLMETVHSQLAIFLHSLAVVKILESRISPSIVSGLSLGEYTALVASHRVSLEDGLSLIKKRGELMNEACTRSPGAMAALLGLTADAVKEGIASLGEGIAIANYNAPKQIVIAGVPEKIDEAITVFQALGVKKAVKLKVQGAFHTKLMQSAQDGLAPHIYNLVIQESKIPLMSHVDARFLIESEEIRESLARQTASPTLWYQSCYQIEPEVDVFLEVGPGKVLTGLNRSIGISKPTYSLGTVESIEKFLEGI</sequence>
<dbReference type="GO" id="GO:0004314">
    <property type="term" value="F:[acyl-carrier-protein] S-malonyltransferase activity"/>
    <property type="evidence" value="ECO:0007669"/>
    <property type="project" value="UniProtKB-EC"/>
</dbReference>
<reference evidence="9 10" key="1">
    <citation type="submission" date="2015-06" db="EMBL/GenBank/DDBJ databases">
        <title>More than comparative genomics: Whole genome sequencing reveals elusive C. pecorum plasmid and re-evaluates genetic differences and phylogenetic relationships between C. pecorum from pig, cattle, sheep and koala hosts.</title>
        <authorList>
            <person name="Jelocnik M."/>
            <person name="Bachmann N.L."/>
            <person name="Kaltenboeck B."/>
            <person name="Waugh C."/>
            <person name="Woolford L."/>
            <person name="Speight N."/>
            <person name="Gillett A."/>
            <person name="Higgins D."/>
            <person name="Flanagan C."/>
            <person name="Myers G."/>
            <person name="Timms P."/>
            <person name="Polkinghorne A."/>
        </authorList>
    </citation>
    <scope>NUCLEOTIDE SEQUENCE [LARGE SCALE GENOMIC DNA]</scope>
    <source>
        <strain evidence="9 10">L1</strain>
    </source>
</reference>
<dbReference type="GO" id="GO:0006633">
    <property type="term" value="P:fatty acid biosynthetic process"/>
    <property type="evidence" value="ECO:0007669"/>
    <property type="project" value="TreeGrafter"/>
</dbReference>
<feature type="domain" description="Malonyl-CoA:ACP transacylase (MAT)" evidence="8">
    <location>
        <begin position="7"/>
        <end position="290"/>
    </location>
</feature>
<evidence type="ECO:0000256" key="4">
    <source>
        <dbReference type="ARBA" id="ARBA00023315"/>
    </source>
</evidence>
<keyword evidence="3 6" id="KW-0808">Transferase</keyword>
<accession>A0AA40PQ74</accession>
<dbReference type="InterPro" id="IPR050858">
    <property type="entry name" value="Mal-CoA-ACP_Trans/PKS_FabD"/>
</dbReference>
<dbReference type="InterPro" id="IPR016036">
    <property type="entry name" value="Malonyl_transacylase_ACP-bd"/>
</dbReference>